<protein>
    <submittedName>
        <fullName evidence="2">Uncharacterized protein</fullName>
    </submittedName>
</protein>
<keyword evidence="3" id="KW-1185">Reference proteome</keyword>
<organism evidence="2 3">
    <name type="scientific">Pseudomonas paraeruginosa</name>
    <dbReference type="NCBI Taxonomy" id="2994495"/>
    <lineage>
        <taxon>Bacteria</taxon>
        <taxon>Pseudomonadati</taxon>
        <taxon>Pseudomonadota</taxon>
        <taxon>Gammaproteobacteria</taxon>
        <taxon>Pseudomonadales</taxon>
        <taxon>Pseudomonadaceae</taxon>
        <taxon>Pseudomonas</taxon>
    </lineage>
</organism>
<feature type="region of interest" description="Disordered" evidence="1">
    <location>
        <begin position="1"/>
        <end position="41"/>
    </location>
</feature>
<feature type="compositionally biased region" description="Basic residues" evidence="1">
    <location>
        <begin position="9"/>
        <end position="32"/>
    </location>
</feature>
<proteinExistence type="predicted"/>
<evidence type="ECO:0000313" key="2">
    <source>
        <dbReference type="EMBL" id="AVK02879.1"/>
    </source>
</evidence>
<accession>A0A2R3ILU6</accession>
<evidence type="ECO:0000256" key="1">
    <source>
        <dbReference type="SAM" id="MobiDB-lite"/>
    </source>
</evidence>
<reference evidence="2 3" key="1">
    <citation type="submission" date="2018-02" db="EMBL/GenBank/DDBJ databases">
        <title>FDA/CDC Antimicrobial Resistant Isolate Bank Genome Sequencing.</title>
        <authorList>
            <person name="Benahmed F.H."/>
            <person name="Lutgring J.D."/>
            <person name="Yoo B."/>
            <person name="Machado M."/>
            <person name="Brown A."/>
            <person name="McAllister G."/>
            <person name="Perry A."/>
            <person name="Halpin A.L."/>
            <person name="Vavikolanu K."/>
            <person name="Ott S."/>
            <person name="Zhao X."/>
            <person name="Tallon L.J."/>
            <person name="Sadzewicz L."/>
            <person name="Aluvathingal J."/>
            <person name="Nadendla S."/>
            <person name="Voskania-kordi A."/>
            <person name="Simonyan V."/>
            <person name="Patel J."/>
            <person name="Shawar R.M."/>
        </authorList>
    </citation>
    <scope>NUCLEOTIDE SEQUENCE [LARGE SCALE GENOMIC DNA]</scope>
    <source>
        <strain evidence="2 3">AR_0356</strain>
    </source>
</reference>
<dbReference type="EMBL" id="CP027169">
    <property type="protein sequence ID" value="AVK02879.1"/>
    <property type="molecule type" value="Genomic_DNA"/>
</dbReference>
<gene>
    <name evidence="2" type="ORF">CSB93_3949</name>
</gene>
<name>A0A2R3ILU6_9PSED</name>
<evidence type="ECO:0000313" key="3">
    <source>
        <dbReference type="Proteomes" id="UP000238390"/>
    </source>
</evidence>
<dbReference type="Proteomes" id="UP000238390">
    <property type="component" value="Chromosome"/>
</dbReference>
<sequence length="41" mass="4741">MSEGNRQGWLRRGKTPARKKVLQFKRLPMKSHHLPELAGAE</sequence>
<dbReference type="AlphaFoldDB" id="A0A2R3ILU6"/>